<dbReference type="Proteomes" id="UP000036168">
    <property type="component" value="Unassembled WGS sequence"/>
</dbReference>
<evidence type="ECO:0000313" key="5">
    <source>
        <dbReference type="Proteomes" id="UP000036168"/>
    </source>
</evidence>
<dbReference type="EMBL" id="LECW02000045">
    <property type="protein sequence ID" value="KRT90018.1"/>
    <property type="molecule type" value="Genomic_DNA"/>
</dbReference>
<organism evidence="3 5">
    <name type="scientific">Bacillus glycinifermentans</name>
    <dbReference type="NCBI Taxonomy" id="1664069"/>
    <lineage>
        <taxon>Bacteria</taxon>
        <taxon>Bacillati</taxon>
        <taxon>Bacillota</taxon>
        <taxon>Bacilli</taxon>
        <taxon>Bacillales</taxon>
        <taxon>Bacillaceae</taxon>
        <taxon>Bacillus</taxon>
    </lineage>
</organism>
<comment type="caution">
    <text evidence="3">The sequence shown here is derived from an EMBL/GenBank/DDBJ whole genome shotgun (WGS) entry which is preliminary data.</text>
</comment>
<dbReference type="STRING" id="1664069.BGLY_4605"/>
<dbReference type="EMBL" id="JARRTL010000006">
    <property type="protein sequence ID" value="MEC0483694.1"/>
    <property type="molecule type" value="Genomic_DNA"/>
</dbReference>
<feature type="transmembrane region" description="Helical" evidence="2">
    <location>
        <begin position="6"/>
        <end position="29"/>
    </location>
</feature>
<dbReference type="PATRIC" id="fig|1664069.3.peg.2887"/>
<keyword evidence="6" id="KW-1185">Reference proteome</keyword>
<evidence type="ECO:0000313" key="6">
    <source>
        <dbReference type="Proteomes" id="UP001341297"/>
    </source>
</evidence>
<feature type="compositionally biased region" description="Basic residues" evidence="1">
    <location>
        <begin position="153"/>
        <end position="182"/>
    </location>
</feature>
<name>A0A0J6EPB4_9BACI</name>
<evidence type="ECO:0000313" key="4">
    <source>
        <dbReference type="EMBL" id="MEC0483694.1"/>
    </source>
</evidence>
<keyword evidence="2" id="KW-0812">Transmembrane</keyword>
<evidence type="ECO:0000313" key="3">
    <source>
        <dbReference type="EMBL" id="KRT90018.1"/>
    </source>
</evidence>
<dbReference type="OrthoDB" id="2929294at2"/>
<evidence type="ECO:0000256" key="2">
    <source>
        <dbReference type="SAM" id="Phobius"/>
    </source>
</evidence>
<accession>A0A0J6EPB4</accession>
<dbReference type="RefSeq" id="WP_048354213.1">
    <property type="nucleotide sequence ID" value="NZ_CP023481.1"/>
</dbReference>
<feature type="transmembrane region" description="Helical" evidence="2">
    <location>
        <begin position="69"/>
        <end position="94"/>
    </location>
</feature>
<feature type="region of interest" description="Disordered" evidence="1">
    <location>
        <begin position="144"/>
        <end position="182"/>
    </location>
</feature>
<reference evidence="3" key="2">
    <citation type="submission" date="2015-10" db="EMBL/GenBank/DDBJ databases">
        <authorList>
            <person name="Gilbert D.G."/>
        </authorList>
    </citation>
    <scope>NUCLEOTIDE SEQUENCE</scope>
    <source>
        <strain evidence="3">GO-13</strain>
    </source>
</reference>
<accession>A0A0J6ENC6</accession>
<reference evidence="3 5" key="1">
    <citation type="journal article" date="2015" name="Int. J. Syst. Evol. Microbiol.">
        <title>Bacillus glycinifermentans sp. nov., isolated from fermented soybean paste.</title>
        <authorList>
            <person name="Kim S.J."/>
            <person name="Dunlap C.A."/>
            <person name="Kwon S.W."/>
            <person name="Rooney A.P."/>
        </authorList>
    </citation>
    <scope>NUCLEOTIDE SEQUENCE [LARGE SCALE GENOMIC DNA]</scope>
    <source>
        <strain evidence="3 5">GO-13</strain>
    </source>
</reference>
<reference evidence="4 6" key="3">
    <citation type="submission" date="2023-03" db="EMBL/GenBank/DDBJ databases">
        <title>Agriculturally important microbes genome sequencing.</title>
        <authorList>
            <person name="Dunlap C."/>
        </authorList>
    </citation>
    <scope>NUCLEOTIDE SEQUENCE [LARGE SCALE GENOMIC DNA]</scope>
    <source>
        <strain evidence="4 6">CBP-3203</strain>
    </source>
</reference>
<evidence type="ECO:0000256" key="1">
    <source>
        <dbReference type="SAM" id="MobiDB-lite"/>
    </source>
</evidence>
<sequence length="182" mass="20923">MQNKAANSLTLLGIGLHIMYWFGILYVFLRVKSRWFDSYTVWNPDVVSGSTQSDTFVDMLRAMIYSGTLFNWFCFFLLIMLIVILVQSLVFIALEITAYIKIRKNPFSAWGSFILAMGIKNIFTNTSGIPFLIAGFLLHKQQKEPQEPETKAVRRKNRRRASAFSKRKAAAVKKRRNLGIKS</sequence>
<dbReference type="Proteomes" id="UP001341297">
    <property type="component" value="Unassembled WGS sequence"/>
</dbReference>
<keyword evidence="2" id="KW-0472">Membrane</keyword>
<feature type="transmembrane region" description="Helical" evidence="2">
    <location>
        <begin position="114"/>
        <end position="138"/>
    </location>
</feature>
<dbReference type="AlphaFoldDB" id="A0A0J6EPB4"/>
<proteinExistence type="predicted"/>
<protein>
    <submittedName>
        <fullName evidence="3">Uncharacterized protein</fullName>
    </submittedName>
</protein>
<keyword evidence="2" id="KW-1133">Transmembrane helix</keyword>
<gene>
    <name evidence="3" type="ORF">AB447_205385</name>
    <name evidence="4" type="ORF">P8828_02370</name>
</gene>